<name>A0ABS9KDL3_9BACT</name>
<protein>
    <submittedName>
        <fullName evidence="7">Matrixin family metalloprotease</fullName>
        <ecNumber evidence="7">3.4.24.-</ecNumber>
    </submittedName>
</protein>
<dbReference type="SUPFAM" id="SSF55486">
    <property type="entry name" value="Metalloproteases ('zincins'), catalytic domain"/>
    <property type="match status" value="1"/>
</dbReference>
<dbReference type="EC" id="3.4.24.-" evidence="7"/>
<gene>
    <name evidence="7" type="ORF">L6773_10295</name>
</gene>
<keyword evidence="3 7" id="KW-0378">Hydrolase</keyword>
<comment type="caution">
    <text evidence="7">The sequence shown here is derived from an EMBL/GenBank/DDBJ whole genome shotgun (WGS) entry which is preliminary data.</text>
</comment>
<dbReference type="RefSeq" id="WP_237854279.1">
    <property type="nucleotide sequence ID" value="NZ_JAKLWS010000011.1"/>
</dbReference>
<dbReference type="Pfam" id="PF00413">
    <property type="entry name" value="Peptidase_M10"/>
    <property type="match status" value="1"/>
</dbReference>
<dbReference type="GO" id="GO:0008237">
    <property type="term" value="F:metallopeptidase activity"/>
    <property type="evidence" value="ECO:0007669"/>
    <property type="project" value="UniProtKB-KW"/>
</dbReference>
<feature type="domain" description="Peptidase M10 metallopeptidase" evidence="6">
    <location>
        <begin position="9"/>
        <end position="273"/>
    </location>
</feature>
<dbReference type="InterPro" id="IPR021190">
    <property type="entry name" value="Pept_M10A"/>
</dbReference>
<evidence type="ECO:0000256" key="3">
    <source>
        <dbReference type="ARBA" id="ARBA00022801"/>
    </source>
</evidence>
<evidence type="ECO:0000256" key="1">
    <source>
        <dbReference type="ARBA" id="ARBA00022670"/>
    </source>
</evidence>
<feature type="coiled-coil region" evidence="5">
    <location>
        <begin position="110"/>
        <end position="189"/>
    </location>
</feature>
<proteinExistence type="predicted"/>
<keyword evidence="4" id="KW-0862">Zinc</keyword>
<evidence type="ECO:0000313" key="8">
    <source>
        <dbReference type="Proteomes" id="UP001165366"/>
    </source>
</evidence>
<keyword evidence="1" id="KW-0645">Protease</keyword>
<keyword evidence="5" id="KW-0175">Coiled coil</keyword>
<reference evidence="7" key="1">
    <citation type="submission" date="2022-01" db="EMBL/GenBank/DDBJ databases">
        <authorList>
            <person name="Wang Y."/>
        </authorList>
    </citation>
    <scope>NUCLEOTIDE SEQUENCE</scope>
    <source>
        <strain evidence="7">WB101</strain>
    </source>
</reference>
<keyword evidence="7" id="KW-0482">Metalloprotease</keyword>
<dbReference type="PRINTS" id="PR00138">
    <property type="entry name" value="MATRIXIN"/>
</dbReference>
<organism evidence="7 8">
    <name type="scientific">Rhodohalobacter sulfatireducens</name>
    <dbReference type="NCBI Taxonomy" id="2911366"/>
    <lineage>
        <taxon>Bacteria</taxon>
        <taxon>Pseudomonadati</taxon>
        <taxon>Balneolota</taxon>
        <taxon>Balneolia</taxon>
        <taxon>Balneolales</taxon>
        <taxon>Balneolaceae</taxon>
        <taxon>Rhodohalobacter</taxon>
    </lineage>
</organism>
<reference evidence="7" key="2">
    <citation type="submission" date="2024-05" db="EMBL/GenBank/DDBJ databases">
        <title>Rhodohalobacter halophilus gen. nov., sp. nov., a moderately halophilic member of the family Balneolaceae.</title>
        <authorList>
            <person name="Xia J."/>
        </authorList>
    </citation>
    <scope>NUCLEOTIDE SEQUENCE</scope>
    <source>
        <strain evidence="7">WB101</strain>
    </source>
</reference>
<dbReference type="InterPro" id="IPR024079">
    <property type="entry name" value="MetalloPept_cat_dom_sf"/>
</dbReference>
<evidence type="ECO:0000256" key="5">
    <source>
        <dbReference type="SAM" id="Coils"/>
    </source>
</evidence>
<accession>A0ABS9KDL3</accession>
<evidence type="ECO:0000256" key="4">
    <source>
        <dbReference type="ARBA" id="ARBA00022833"/>
    </source>
</evidence>
<dbReference type="Gene3D" id="3.40.390.10">
    <property type="entry name" value="Collagenase (Catalytic Domain)"/>
    <property type="match status" value="1"/>
</dbReference>
<evidence type="ECO:0000256" key="2">
    <source>
        <dbReference type="ARBA" id="ARBA00022723"/>
    </source>
</evidence>
<keyword evidence="2" id="KW-0479">Metal-binding</keyword>
<evidence type="ECO:0000259" key="6">
    <source>
        <dbReference type="Pfam" id="PF00413"/>
    </source>
</evidence>
<evidence type="ECO:0000313" key="7">
    <source>
        <dbReference type="EMBL" id="MCG2588959.1"/>
    </source>
</evidence>
<dbReference type="EMBL" id="JAKLWS010000011">
    <property type="protein sequence ID" value="MCG2588959.1"/>
    <property type="molecule type" value="Genomic_DNA"/>
</dbReference>
<dbReference type="Proteomes" id="UP001165366">
    <property type="component" value="Unassembled WGS sequence"/>
</dbReference>
<keyword evidence="8" id="KW-1185">Reference proteome</keyword>
<sequence>MSSECSEPITWRIGTIDSRFNIKETELKNIMRNIENLWSDAVEKNLLQYSDSGEVAINLIYSEEQKFTDNEQKLSEQINEMRKKYYSMRVDYQQESVRFREKLNQYNTTFTEYANKVNEYNLRLSRLTNNGIVSRDDDENLKNLKKEMEFLEKKLDPLEEELTAEEQNLNRLSEELNDYADEVNEYVFQYRNRYSQSRTFFQGFYTNVGNQKKVNIYQFENLDKLKLVLAHEFGHVLGLSHNENPVSIMNYNMRLQNEERLKLSDQDIQSIQNKCGLSQTSR</sequence>
<dbReference type="InterPro" id="IPR001818">
    <property type="entry name" value="Pept_M10_metallopeptidase"/>
</dbReference>